<name>A0A2N9F0A5_FAGSY</name>
<organism evidence="2">
    <name type="scientific">Fagus sylvatica</name>
    <name type="common">Beechnut</name>
    <dbReference type="NCBI Taxonomy" id="28930"/>
    <lineage>
        <taxon>Eukaryota</taxon>
        <taxon>Viridiplantae</taxon>
        <taxon>Streptophyta</taxon>
        <taxon>Embryophyta</taxon>
        <taxon>Tracheophyta</taxon>
        <taxon>Spermatophyta</taxon>
        <taxon>Magnoliopsida</taxon>
        <taxon>eudicotyledons</taxon>
        <taxon>Gunneridae</taxon>
        <taxon>Pentapetalae</taxon>
        <taxon>rosids</taxon>
        <taxon>fabids</taxon>
        <taxon>Fagales</taxon>
        <taxon>Fagaceae</taxon>
        <taxon>Fagus</taxon>
    </lineage>
</organism>
<sequence>MSHFDKPTQWTLVHSFLFQAHNALMDVGHFQTVLPLSLFLCRGPLAWLMGSIVCLRVLFCWWRSRTLGHGFDLSLCNHNCKKKERRQRQENPLGLVNFMHAPSLFKRRHRYLESRGGLLDALGGVTDHERELEYRLDTMTARKHKGRNSRGDGVPLEVHVNLTVPAVPDLGRSEHASTTAHVSKGSLTNTMSTTSGNTGDMRHGTSSTLGLSGALVSSFLGHGVGLALVVGDLVVDEVDDVGSDGGLHDIGDGKGLGGIGGHVTLQRLDGHDGACGEERLNLFNEGADLGIQLGWAPLI</sequence>
<reference evidence="2" key="1">
    <citation type="submission" date="2018-02" db="EMBL/GenBank/DDBJ databases">
        <authorList>
            <person name="Cohen D.B."/>
            <person name="Kent A.D."/>
        </authorList>
    </citation>
    <scope>NUCLEOTIDE SEQUENCE</scope>
</reference>
<evidence type="ECO:0000313" key="2">
    <source>
        <dbReference type="EMBL" id="SPC80532.1"/>
    </source>
</evidence>
<evidence type="ECO:0000256" key="1">
    <source>
        <dbReference type="SAM" id="MobiDB-lite"/>
    </source>
</evidence>
<dbReference type="AlphaFoldDB" id="A0A2N9F0A5"/>
<feature type="compositionally biased region" description="Polar residues" evidence="1">
    <location>
        <begin position="178"/>
        <end position="187"/>
    </location>
</feature>
<dbReference type="EMBL" id="OIVN01000455">
    <property type="protein sequence ID" value="SPC80532.1"/>
    <property type="molecule type" value="Genomic_DNA"/>
</dbReference>
<feature type="compositionally biased region" description="Low complexity" evidence="1">
    <location>
        <begin position="188"/>
        <end position="199"/>
    </location>
</feature>
<gene>
    <name evidence="2" type="ORF">FSB_LOCUS8414</name>
</gene>
<protein>
    <submittedName>
        <fullName evidence="2">Uncharacterized protein</fullName>
    </submittedName>
</protein>
<feature type="region of interest" description="Disordered" evidence="1">
    <location>
        <begin position="178"/>
        <end position="204"/>
    </location>
</feature>
<accession>A0A2N9F0A5</accession>
<proteinExistence type="predicted"/>